<name>A0A2M4B1I1_9DIPT</name>
<organism evidence="1">
    <name type="scientific">Anopheles triannulatus</name>
    <dbReference type="NCBI Taxonomy" id="58253"/>
    <lineage>
        <taxon>Eukaryota</taxon>
        <taxon>Metazoa</taxon>
        <taxon>Ecdysozoa</taxon>
        <taxon>Arthropoda</taxon>
        <taxon>Hexapoda</taxon>
        <taxon>Insecta</taxon>
        <taxon>Pterygota</taxon>
        <taxon>Neoptera</taxon>
        <taxon>Endopterygota</taxon>
        <taxon>Diptera</taxon>
        <taxon>Nematocera</taxon>
        <taxon>Culicoidea</taxon>
        <taxon>Culicidae</taxon>
        <taxon>Anophelinae</taxon>
        <taxon>Anopheles</taxon>
    </lineage>
</organism>
<protein>
    <submittedName>
        <fullName evidence="1">Putative secreted protein</fullName>
    </submittedName>
</protein>
<reference evidence="1" key="1">
    <citation type="submission" date="2018-01" db="EMBL/GenBank/DDBJ databases">
        <title>An insight into the sialome of Amazonian anophelines.</title>
        <authorList>
            <person name="Ribeiro J.M."/>
            <person name="Scarpassa V."/>
            <person name="Calvo E."/>
        </authorList>
    </citation>
    <scope>NUCLEOTIDE SEQUENCE</scope>
    <source>
        <tissue evidence="1">Salivary glands</tissue>
    </source>
</reference>
<dbReference type="AlphaFoldDB" id="A0A2M4B1I1"/>
<proteinExistence type="predicted"/>
<evidence type="ECO:0000313" key="1">
    <source>
        <dbReference type="EMBL" id="MBW46893.1"/>
    </source>
</evidence>
<dbReference type="EMBL" id="GGFK01013572">
    <property type="protein sequence ID" value="MBW46893.1"/>
    <property type="molecule type" value="Transcribed_RNA"/>
</dbReference>
<sequence>MLPRLRRRVVRIRAITWTSWAMARCLRRCYGRDLRRCDQRAKISPQSATPGGWRMVRSLKRNKRPWCRLMM</sequence>
<accession>A0A2M4B1I1</accession>